<dbReference type="EMBL" id="QVLX01000001">
    <property type="protein sequence ID" value="RGE90046.1"/>
    <property type="molecule type" value="Genomic_DNA"/>
</dbReference>
<dbReference type="CDD" id="cd06133">
    <property type="entry name" value="ERI-1_3'hExo_like"/>
    <property type="match status" value="1"/>
</dbReference>
<dbReference type="InterPro" id="IPR012337">
    <property type="entry name" value="RNaseH-like_sf"/>
</dbReference>
<organism evidence="5 6">
    <name type="scientific">Sellimonas intestinalis</name>
    <dbReference type="NCBI Taxonomy" id="1653434"/>
    <lineage>
        <taxon>Bacteria</taxon>
        <taxon>Bacillati</taxon>
        <taxon>Bacillota</taxon>
        <taxon>Clostridia</taxon>
        <taxon>Lachnospirales</taxon>
        <taxon>Lachnospiraceae</taxon>
        <taxon>Sellimonas</taxon>
    </lineage>
</organism>
<feature type="domain" description="Exonuclease" evidence="4">
    <location>
        <begin position="64"/>
        <end position="244"/>
    </location>
</feature>
<dbReference type="PANTHER" id="PTHR23044">
    <property type="entry name" value="3'-5' EXONUCLEASE ERI1-RELATED"/>
    <property type="match status" value="1"/>
</dbReference>
<evidence type="ECO:0000256" key="1">
    <source>
        <dbReference type="ARBA" id="ARBA00022722"/>
    </source>
</evidence>
<dbReference type="InterPro" id="IPR013520">
    <property type="entry name" value="Ribonucl_H"/>
</dbReference>
<name>A0A3E3K5U3_9FIRM</name>
<keyword evidence="6" id="KW-1185">Reference proteome</keyword>
<dbReference type="GO" id="GO:0000175">
    <property type="term" value="F:3'-5'-RNA exonuclease activity"/>
    <property type="evidence" value="ECO:0007669"/>
    <property type="project" value="InterPro"/>
</dbReference>
<dbReference type="Gene3D" id="3.30.420.10">
    <property type="entry name" value="Ribonuclease H-like superfamily/Ribonuclease H"/>
    <property type="match status" value="1"/>
</dbReference>
<dbReference type="InterPro" id="IPR051274">
    <property type="entry name" value="3-5_Exoribonuclease"/>
</dbReference>
<keyword evidence="1" id="KW-0540">Nuclease</keyword>
<sequence length="329" mass="38417">MNKNRNEQDNRWYEITLKDQSSRIVKGQQSIPAIKRKYKGKIRSIRRITLQGLRNRPKEKLGEYIAFLDLEYNTGDQNAYPTEIISVGLLIVERKSLTEKESYYSLVRPKINTVLNPYCQELTGLKQVEVDHAPDFGTVFGEVMKLYRRWNIRQTFVFGNADKPVFLDNLRLYQGGDELERIGESMRDLSQSLFFTLFEKEGSLSLEKTSRILDVSVDGEIHHALNDARLLFLCYRAVVKGEIPSDRLSMARDELLIREAYHRGRRFEEPKSGMSQEKKEEALLLIDEMLRSVKTESLKEKGKLLALCDDILLVTGERPRFQKEYFHWI</sequence>
<gene>
    <name evidence="5" type="ORF">DW016_01965</name>
</gene>
<dbReference type="RefSeq" id="WP_024732532.1">
    <property type="nucleotide sequence ID" value="NZ_BAABYU010000001.1"/>
</dbReference>
<dbReference type="Proteomes" id="UP000261080">
    <property type="component" value="Unassembled WGS sequence"/>
</dbReference>
<dbReference type="InterPro" id="IPR036397">
    <property type="entry name" value="RNaseH_sf"/>
</dbReference>
<dbReference type="PANTHER" id="PTHR23044:SF61">
    <property type="entry name" value="3'-5' EXORIBONUCLEASE 1-RELATED"/>
    <property type="match status" value="1"/>
</dbReference>
<dbReference type="SUPFAM" id="SSF53098">
    <property type="entry name" value="Ribonuclease H-like"/>
    <property type="match status" value="1"/>
</dbReference>
<reference evidence="5 6" key="1">
    <citation type="submission" date="2018-08" db="EMBL/GenBank/DDBJ databases">
        <title>A genome reference for cultivated species of the human gut microbiota.</title>
        <authorList>
            <person name="Zou Y."/>
            <person name="Xue W."/>
            <person name="Luo G."/>
        </authorList>
    </citation>
    <scope>NUCLEOTIDE SEQUENCE [LARGE SCALE GENOMIC DNA]</scope>
    <source>
        <strain evidence="5 6">AF37-2AT</strain>
    </source>
</reference>
<dbReference type="InterPro" id="IPR047201">
    <property type="entry name" value="ERI-1_3'hExo-like"/>
</dbReference>
<dbReference type="SMART" id="SM00479">
    <property type="entry name" value="EXOIII"/>
    <property type="match status" value="1"/>
</dbReference>
<evidence type="ECO:0000256" key="3">
    <source>
        <dbReference type="ARBA" id="ARBA00022839"/>
    </source>
</evidence>
<comment type="caution">
    <text evidence="5">The sequence shown here is derived from an EMBL/GenBank/DDBJ whole genome shotgun (WGS) entry which is preliminary data.</text>
</comment>
<proteinExistence type="predicted"/>
<dbReference type="GO" id="GO:0003676">
    <property type="term" value="F:nucleic acid binding"/>
    <property type="evidence" value="ECO:0007669"/>
    <property type="project" value="InterPro"/>
</dbReference>
<protein>
    <recommendedName>
        <fullName evidence="4">Exonuclease domain-containing protein</fullName>
    </recommendedName>
</protein>
<dbReference type="OrthoDB" id="159416at2"/>
<evidence type="ECO:0000313" key="5">
    <source>
        <dbReference type="EMBL" id="RGE90046.1"/>
    </source>
</evidence>
<evidence type="ECO:0000313" key="6">
    <source>
        <dbReference type="Proteomes" id="UP000261080"/>
    </source>
</evidence>
<evidence type="ECO:0000259" key="4">
    <source>
        <dbReference type="SMART" id="SM00479"/>
    </source>
</evidence>
<dbReference type="Pfam" id="PF00929">
    <property type="entry name" value="RNase_T"/>
    <property type="match status" value="1"/>
</dbReference>
<accession>A0A3E3K5U3</accession>
<dbReference type="AlphaFoldDB" id="A0A3E3K5U3"/>
<keyword evidence="3" id="KW-0269">Exonuclease</keyword>
<evidence type="ECO:0000256" key="2">
    <source>
        <dbReference type="ARBA" id="ARBA00022801"/>
    </source>
</evidence>
<keyword evidence="2" id="KW-0378">Hydrolase</keyword>